<accession>A0ACC2SIV1</accession>
<organism evidence="1 2">
    <name type="scientific">Entomophthora muscae</name>
    <dbReference type="NCBI Taxonomy" id="34485"/>
    <lineage>
        <taxon>Eukaryota</taxon>
        <taxon>Fungi</taxon>
        <taxon>Fungi incertae sedis</taxon>
        <taxon>Zoopagomycota</taxon>
        <taxon>Entomophthoromycotina</taxon>
        <taxon>Entomophthoromycetes</taxon>
        <taxon>Entomophthorales</taxon>
        <taxon>Entomophthoraceae</taxon>
        <taxon>Entomophthora</taxon>
    </lineage>
</organism>
<comment type="caution">
    <text evidence="1">The sequence shown here is derived from an EMBL/GenBank/DDBJ whole genome shotgun (WGS) entry which is preliminary data.</text>
</comment>
<proteinExistence type="predicted"/>
<evidence type="ECO:0000313" key="1">
    <source>
        <dbReference type="EMBL" id="KAJ9062217.1"/>
    </source>
</evidence>
<sequence length="278" mass="30627">MLKLASPLARIDNSPPLEPQAQEWESNLEPGSPRAAGPMDCWTACLHFSGIKPLQADAKDDGPCSEADQAKEIIAPSGMPITAPNRGTKATTISFMSLKSTPATNQEPTQERGTGPQPSPMTMTLEQDNQFKISQPSCPTARSFCPPGAPFRPVHFTDYPLKPKYKDYTPEKILELDLLAHIQSAIRYNHQVPWIFLTPKLFRGKSNYLPAYNIYMELPIKPKLMPASSPNLPTNHTNKLFGIVYITLMGVVDTIILAAGPWTWVGKSASYLLKLAPL</sequence>
<dbReference type="Proteomes" id="UP001165960">
    <property type="component" value="Unassembled WGS sequence"/>
</dbReference>
<name>A0ACC2SIV1_9FUNG</name>
<dbReference type="EMBL" id="QTSX02005018">
    <property type="protein sequence ID" value="KAJ9062217.1"/>
    <property type="molecule type" value="Genomic_DNA"/>
</dbReference>
<protein>
    <submittedName>
        <fullName evidence="1">Uncharacterized protein</fullName>
    </submittedName>
</protein>
<evidence type="ECO:0000313" key="2">
    <source>
        <dbReference type="Proteomes" id="UP001165960"/>
    </source>
</evidence>
<gene>
    <name evidence="1" type="ORF">DSO57_1013083</name>
</gene>
<keyword evidence="2" id="KW-1185">Reference proteome</keyword>
<reference evidence="1" key="1">
    <citation type="submission" date="2022-04" db="EMBL/GenBank/DDBJ databases">
        <title>Genome of the entomopathogenic fungus Entomophthora muscae.</title>
        <authorList>
            <person name="Elya C."/>
            <person name="Lovett B.R."/>
            <person name="Lee E."/>
            <person name="Macias A.M."/>
            <person name="Hajek A.E."/>
            <person name="De Bivort B.L."/>
            <person name="Kasson M.T."/>
            <person name="De Fine Licht H.H."/>
            <person name="Stajich J.E."/>
        </authorList>
    </citation>
    <scope>NUCLEOTIDE SEQUENCE</scope>
    <source>
        <strain evidence="1">Berkeley</strain>
    </source>
</reference>